<dbReference type="InterPro" id="IPR036259">
    <property type="entry name" value="MFS_trans_sf"/>
</dbReference>
<protein>
    <recommendedName>
        <fullName evidence="8">Bcr/CflA family efflux transporter</fullName>
    </recommendedName>
</protein>
<feature type="transmembrane region" description="Helical" evidence="8">
    <location>
        <begin position="20"/>
        <end position="41"/>
    </location>
</feature>
<evidence type="ECO:0000256" key="6">
    <source>
        <dbReference type="ARBA" id="ARBA00022989"/>
    </source>
</evidence>
<feature type="transmembrane region" description="Helical" evidence="8">
    <location>
        <begin position="380"/>
        <end position="399"/>
    </location>
</feature>
<evidence type="ECO:0000256" key="8">
    <source>
        <dbReference type="RuleBase" id="RU365088"/>
    </source>
</evidence>
<dbReference type="InterPro" id="IPR011701">
    <property type="entry name" value="MFS"/>
</dbReference>
<feature type="transmembrane region" description="Helical" evidence="8">
    <location>
        <begin position="53"/>
        <end position="76"/>
    </location>
</feature>
<keyword evidence="8" id="KW-0997">Cell inner membrane</keyword>
<evidence type="ECO:0000256" key="3">
    <source>
        <dbReference type="ARBA" id="ARBA00022448"/>
    </source>
</evidence>
<proteinExistence type="inferred from homology"/>
<evidence type="ECO:0000259" key="9">
    <source>
        <dbReference type="PROSITE" id="PS50850"/>
    </source>
</evidence>
<feature type="transmembrane region" description="Helical" evidence="8">
    <location>
        <begin position="178"/>
        <end position="196"/>
    </location>
</feature>
<dbReference type="InterPro" id="IPR001958">
    <property type="entry name" value="Tet-R_TetA/multi-R_MdtG-like"/>
</dbReference>
<dbReference type="InterPro" id="IPR004812">
    <property type="entry name" value="Efflux_drug-R_Bcr/CmlA"/>
</dbReference>
<feature type="domain" description="Major facilitator superfamily (MFS) profile" evidence="9">
    <location>
        <begin position="22"/>
        <end position="404"/>
    </location>
</feature>
<organism evidence="10">
    <name type="scientific">Candidatus Kentrum sp. FW</name>
    <dbReference type="NCBI Taxonomy" id="2126338"/>
    <lineage>
        <taxon>Bacteria</taxon>
        <taxon>Pseudomonadati</taxon>
        <taxon>Pseudomonadota</taxon>
        <taxon>Gammaproteobacteria</taxon>
        <taxon>Candidatus Kentrum</taxon>
    </lineage>
</organism>
<feature type="transmembrane region" description="Helical" evidence="8">
    <location>
        <begin position="261"/>
        <end position="279"/>
    </location>
</feature>
<feature type="transmembrane region" description="Helical" evidence="8">
    <location>
        <begin position="146"/>
        <end position="172"/>
    </location>
</feature>
<evidence type="ECO:0000256" key="5">
    <source>
        <dbReference type="ARBA" id="ARBA00022692"/>
    </source>
</evidence>
<dbReference type="Pfam" id="PF07690">
    <property type="entry name" value="MFS_1"/>
    <property type="match status" value="1"/>
</dbReference>
<gene>
    <name evidence="10" type="ORF">BECKFW1821B_GA0114236_10226</name>
</gene>
<dbReference type="GO" id="GO:0005886">
    <property type="term" value="C:plasma membrane"/>
    <property type="evidence" value="ECO:0007669"/>
    <property type="project" value="UniProtKB-SubCell"/>
</dbReference>
<dbReference type="AlphaFoldDB" id="A0A450SN30"/>
<dbReference type="PROSITE" id="PS50850">
    <property type="entry name" value="MFS"/>
    <property type="match status" value="1"/>
</dbReference>
<keyword evidence="6 8" id="KW-1133">Transmembrane helix</keyword>
<keyword evidence="7 8" id="KW-0472">Membrane</keyword>
<feature type="transmembrane region" description="Helical" evidence="8">
    <location>
        <begin position="88"/>
        <end position="107"/>
    </location>
</feature>
<dbReference type="GO" id="GO:0042910">
    <property type="term" value="F:xenobiotic transmembrane transporter activity"/>
    <property type="evidence" value="ECO:0007669"/>
    <property type="project" value="InterPro"/>
</dbReference>
<feature type="transmembrane region" description="Helical" evidence="8">
    <location>
        <begin position="315"/>
        <end position="341"/>
    </location>
</feature>
<feature type="transmembrane region" description="Helical" evidence="8">
    <location>
        <begin position="224"/>
        <end position="241"/>
    </location>
</feature>
<reference evidence="10" key="1">
    <citation type="submission" date="2019-02" db="EMBL/GenBank/DDBJ databases">
        <authorList>
            <person name="Gruber-Vodicka R. H."/>
            <person name="Seah K. B. B."/>
        </authorList>
    </citation>
    <scope>NUCLEOTIDE SEQUENCE</scope>
    <source>
        <strain evidence="10">BECK_BZ106</strain>
    </source>
</reference>
<evidence type="ECO:0000256" key="4">
    <source>
        <dbReference type="ARBA" id="ARBA00022475"/>
    </source>
</evidence>
<dbReference type="PANTHER" id="PTHR23502">
    <property type="entry name" value="MAJOR FACILITATOR SUPERFAMILY"/>
    <property type="match status" value="1"/>
</dbReference>
<accession>A0A450SN30</accession>
<feature type="transmembrane region" description="Helical" evidence="8">
    <location>
        <begin position="113"/>
        <end position="134"/>
    </location>
</feature>
<name>A0A450SN30_9GAMM</name>
<comment type="similarity">
    <text evidence="2 8">Belongs to the major facilitator superfamily. Bcr/CmlA family.</text>
</comment>
<dbReference type="InterPro" id="IPR020846">
    <property type="entry name" value="MFS_dom"/>
</dbReference>
<evidence type="ECO:0000313" key="10">
    <source>
        <dbReference type="EMBL" id="VFJ55228.1"/>
    </source>
</evidence>
<evidence type="ECO:0000256" key="1">
    <source>
        <dbReference type="ARBA" id="ARBA00004651"/>
    </source>
</evidence>
<keyword evidence="5 8" id="KW-0812">Transmembrane</keyword>
<dbReference type="NCBIfam" id="TIGR00710">
    <property type="entry name" value="efflux_Bcr_CflA"/>
    <property type="match status" value="1"/>
</dbReference>
<feature type="transmembrane region" description="Helical" evidence="8">
    <location>
        <begin position="291"/>
        <end position="309"/>
    </location>
</feature>
<dbReference type="SUPFAM" id="SSF103473">
    <property type="entry name" value="MFS general substrate transporter"/>
    <property type="match status" value="1"/>
</dbReference>
<comment type="subcellular location">
    <subcellularLocation>
        <location evidence="8">Cell inner membrane</location>
        <topology evidence="8">Multi-pass membrane protein</topology>
    </subcellularLocation>
    <subcellularLocation>
        <location evidence="1">Cell membrane</location>
        <topology evidence="1">Multi-pass membrane protein</topology>
    </subcellularLocation>
</comment>
<evidence type="ECO:0000256" key="2">
    <source>
        <dbReference type="ARBA" id="ARBA00006236"/>
    </source>
</evidence>
<dbReference type="GO" id="GO:1990961">
    <property type="term" value="P:xenobiotic detoxification by transmembrane export across the plasma membrane"/>
    <property type="evidence" value="ECO:0007669"/>
    <property type="project" value="InterPro"/>
</dbReference>
<dbReference type="PANTHER" id="PTHR23502:SF132">
    <property type="entry name" value="POLYAMINE TRANSPORTER 2-RELATED"/>
    <property type="match status" value="1"/>
</dbReference>
<evidence type="ECO:0000256" key="7">
    <source>
        <dbReference type="ARBA" id="ARBA00023136"/>
    </source>
</evidence>
<dbReference type="CDD" id="cd17320">
    <property type="entry name" value="MFS_MdfA_MDR_like"/>
    <property type="match status" value="1"/>
</dbReference>
<dbReference type="PRINTS" id="PR01035">
    <property type="entry name" value="TCRTETA"/>
</dbReference>
<dbReference type="EMBL" id="CAADFD010000022">
    <property type="protein sequence ID" value="VFJ55228.1"/>
    <property type="molecule type" value="Genomic_DNA"/>
</dbReference>
<keyword evidence="4" id="KW-1003">Cell membrane</keyword>
<feature type="transmembrane region" description="Helical" evidence="8">
    <location>
        <begin position="353"/>
        <end position="374"/>
    </location>
</feature>
<dbReference type="Gene3D" id="1.20.1720.10">
    <property type="entry name" value="Multidrug resistance protein D"/>
    <property type="match status" value="1"/>
</dbReference>
<keyword evidence="3 8" id="KW-0813">Transport</keyword>
<sequence>MFFHRTRGRDDRVATERSRLGLIILLSACTAVGPLSITMYIPSMPAIAVDLGATLSAVQGTLGLFLLGFGSAHLFFGPLSDRFGRRPTLLIGMALYGLAGFSCAQAADIGGLQVARFLQGVAACSGPLIARAVVRDRFEGVEAIRVFSFIGIAMALSPIFGPLMGGALQVWLGWRAGFYVLAGFGFLMLILCGVFLRESNVSPIERLSLRHLASTYGRLLRHRSYLSAVLVVGICFAGFLSLHNFSPFLLMDELGMRPDHFGLLIVFMASSLATGSFLVGRLAKRFSDRTLVIAGILLSLLGGFLLILWSGELTIIYIVAPIMVFLLGFGVIMPPAMGMALQFFPNTAGSASAMLGFIQMGLAGLLNVTTGSLYDGTAAPLGWIISGCAGMALLIAYVGDKKGVDAK</sequence>